<dbReference type="Proteomes" id="UP000024635">
    <property type="component" value="Unassembled WGS sequence"/>
</dbReference>
<evidence type="ECO:0000313" key="2">
    <source>
        <dbReference type="Proteomes" id="UP000024635"/>
    </source>
</evidence>
<organism evidence="1 2">
    <name type="scientific">Ancylostoma ceylanicum</name>
    <dbReference type="NCBI Taxonomy" id="53326"/>
    <lineage>
        <taxon>Eukaryota</taxon>
        <taxon>Metazoa</taxon>
        <taxon>Ecdysozoa</taxon>
        <taxon>Nematoda</taxon>
        <taxon>Chromadorea</taxon>
        <taxon>Rhabditida</taxon>
        <taxon>Rhabditina</taxon>
        <taxon>Rhabditomorpha</taxon>
        <taxon>Strongyloidea</taxon>
        <taxon>Ancylostomatidae</taxon>
        <taxon>Ancylostomatinae</taxon>
        <taxon>Ancylostoma</taxon>
    </lineage>
</organism>
<proteinExistence type="predicted"/>
<keyword evidence="2" id="KW-1185">Reference proteome</keyword>
<dbReference type="OrthoDB" id="5867046at2759"/>
<reference evidence="2" key="1">
    <citation type="journal article" date="2015" name="Nat. Genet.">
        <title>The genome and transcriptome of the zoonotic hookworm Ancylostoma ceylanicum identify infection-specific gene families.</title>
        <authorList>
            <person name="Schwarz E.M."/>
            <person name="Hu Y."/>
            <person name="Antoshechkin I."/>
            <person name="Miller M.M."/>
            <person name="Sternberg P.W."/>
            <person name="Aroian R.V."/>
        </authorList>
    </citation>
    <scope>NUCLEOTIDE SEQUENCE</scope>
    <source>
        <strain evidence="2">HY135</strain>
    </source>
</reference>
<protein>
    <submittedName>
        <fullName evidence="1">Uncharacterized protein</fullName>
    </submittedName>
</protein>
<comment type="caution">
    <text evidence="1">The sequence shown here is derived from an EMBL/GenBank/DDBJ whole genome shotgun (WGS) entry which is preliminary data.</text>
</comment>
<evidence type="ECO:0000313" key="1">
    <source>
        <dbReference type="EMBL" id="EYC25598.1"/>
    </source>
</evidence>
<accession>A0A016VFU4</accession>
<dbReference type="EMBL" id="JARK01001347">
    <property type="protein sequence ID" value="EYC25598.1"/>
    <property type="molecule type" value="Genomic_DNA"/>
</dbReference>
<gene>
    <name evidence="1" type="primary">Acey_s0011.g1292</name>
    <name evidence="1" type="ORF">Y032_0011g1292</name>
</gene>
<dbReference type="AlphaFoldDB" id="A0A016VFU4"/>
<name>A0A016VFU4_9BILA</name>
<sequence>MHAELGDLRREQKGEPDFYILMFGDYFVQGMRALETENEQKGERIWDGKGAWLTMPRAYERSGPLLIDSQASSVAYRDRGKTAHW</sequence>